<evidence type="ECO:0000256" key="1">
    <source>
        <dbReference type="SAM" id="MobiDB-lite"/>
    </source>
</evidence>
<proteinExistence type="predicted"/>
<evidence type="ECO:0000313" key="3">
    <source>
        <dbReference type="EMBL" id="MEL0629274.1"/>
    </source>
</evidence>
<comment type="caution">
    <text evidence="3">The sequence shown here is derived from an EMBL/GenBank/DDBJ whole genome shotgun (WGS) entry which is preliminary data.</text>
</comment>
<accession>A0ABU9GPP3</accession>
<feature type="region of interest" description="Disordered" evidence="1">
    <location>
        <begin position="55"/>
        <end position="115"/>
    </location>
</feature>
<dbReference type="Proteomes" id="UP001369082">
    <property type="component" value="Unassembled WGS sequence"/>
</dbReference>
<keyword evidence="2" id="KW-0732">Signal</keyword>
<evidence type="ECO:0000256" key="2">
    <source>
        <dbReference type="SAM" id="SignalP"/>
    </source>
</evidence>
<name>A0ABU9GPP3_9GAMM</name>
<feature type="chain" id="PRO_5045767741" evidence="2">
    <location>
        <begin position="22"/>
        <end position="115"/>
    </location>
</feature>
<sequence>MKTKLLLVTSTLLFALSMSQAAIINPDCDTSKVATSAAVKATTGVSGPCTAEKAAERAVDDKKDAVSDATEDAKKSIEEKTDNVNDNIDDKANDINDAKDNLDDIKKDPVKSLVN</sequence>
<evidence type="ECO:0000313" key="4">
    <source>
        <dbReference type="Proteomes" id="UP001369082"/>
    </source>
</evidence>
<feature type="signal peptide" evidence="2">
    <location>
        <begin position="1"/>
        <end position="21"/>
    </location>
</feature>
<organism evidence="3 4">
    <name type="scientific">Psychromonas aquatilis</name>
    <dbReference type="NCBI Taxonomy" id="2005072"/>
    <lineage>
        <taxon>Bacteria</taxon>
        <taxon>Pseudomonadati</taxon>
        <taxon>Pseudomonadota</taxon>
        <taxon>Gammaproteobacteria</taxon>
        <taxon>Alteromonadales</taxon>
        <taxon>Psychromonadaceae</taxon>
        <taxon>Psychromonas</taxon>
    </lineage>
</organism>
<dbReference type="EMBL" id="JBAKAZ010000018">
    <property type="protein sequence ID" value="MEL0629274.1"/>
    <property type="molecule type" value="Genomic_DNA"/>
</dbReference>
<dbReference type="RefSeq" id="WP_341597284.1">
    <property type="nucleotide sequence ID" value="NZ_JBAKAZ010000018.1"/>
</dbReference>
<reference evidence="3 4" key="1">
    <citation type="submission" date="2024-02" db="EMBL/GenBank/DDBJ databases">
        <title>Bacteria isolated from the canopy kelp, Nereocystis luetkeana.</title>
        <authorList>
            <person name="Pfister C.A."/>
            <person name="Younker I.T."/>
            <person name="Light S.H."/>
        </authorList>
    </citation>
    <scope>NUCLEOTIDE SEQUENCE [LARGE SCALE GENOMIC DNA]</scope>
    <source>
        <strain evidence="3 4">TI.1.05</strain>
    </source>
</reference>
<keyword evidence="4" id="KW-1185">Reference proteome</keyword>
<protein>
    <submittedName>
        <fullName evidence="3">Uncharacterized protein</fullName>
    </submittedName>
</protein>
<gene>
    <name evidence="3" type="ORF">V6256_06600</name>
</gene>